<dbReference type="PANTHER" id="PTHR21708">
    <property type="entry name" value="PROBABLE 2-DEHYDROPANTOATE 2-REDUCTASE"/>
    <property type="match status" value="1"/>
</dbReference>
<reference evidence="7 8" key="1">
    <citation type="journal article" date="2019" name="Indoor Air">
        <title>Impacts of indoor surface finishes on bacterial viability.</title>
        <authorList>
            <person name="Hu J."/>
            <person name="Maamar S.B."/>
            <person name="Glawe A.J."/>
            <person name="Gottel N."/>
            <person name="Gilbert J.A."/>
            <person name="Hartmann E.M."/>
        </authorList>
    </citation>
    <scope>NUCLEOTIDE SEQUENCE [LARGE SCALE GENOMIC DNA]</scope>
    <source>
        <strain evidence="7 8">AF060A6</strain>
    </source>
</reference>
<dbReference type="InterPro" id="IPR051402">
    <property type="entry name" value="KPR-Related"/>
</dbReference>
<evidence type="ECO:0000256" key="4">
    <source>
        <dbReference type="RuleBase" id="RU362068"/>
    </source>
</evidence>
<evidence type="ECO:0000313" key="7">
    <source>
        <dbReference type="EMBL" id="THE10917.1"/>
    </source>
</evidence>
<dbReference type="SUPFAM" id="SSF48179">
    <property type="entry name" value="6-phosphogluconate dehydrogenase C-terminal domain-like"/>
    <property type="match status" value="1"/>
</dbReference>
<comment type="similarity">
    <text evidence="1 4">Belongs to the ketopantoate reductase family.</text>
</comment>
<dbReference type="OrthoDB" id="9793586at2"/>
<protein>
    <recommendedName>
        <fullName evidence="4">2-dehydropantoate 2-reductase</fullName>
        <ecNumber evidence="4">1.1.1.169</ecNumber>
    </recommendedName>
    <alternativeName>
        <fullName evidence="4">Ketopantoate reductase</fullName>
    </alternativeName>
</protein>
<evidence type="ECO:0000256" key="1">
    <source>
        <dbReference type="ARBA" id="ARBA00007870"/>
    </source>
</evidence>
<dbReference type="FunFam" id="3.40.50.720:FF:000307">
    <property type="entry name" value="2-dehydropantoate 2-reductase"/>
    <property type="match status" value="1"/>
</dbReference>
<comment type="caution">
    <text evidence="7">The sequence shown here is derived from an EMBL/GenBank/DDBJ whole genome shotgun (WGS) entry which is preliminary data.</text>
</comment>
<dbReference type="STRING" id="1033734.GCA_000285535_01513"/>
<dbReference type="GO" id="GO:0015940">
    <property type="term" value="P:pantothenate biosynthetic process"/>
    <property type="evidence" value="ECO:0007669"/>
    <property type="project" value="UniProtKB-UniPathway"/>
</dbReference>
<dbReference type="InterPro" id="IPR003710">
    <property type="entry name" value="ApbA"/>
</dbReference>
<comment type="function">
    <text evidence="4">Catalyzes the NADPH-dependent reduction of ketopantoate into pantoic acid.</text>
</comment>
<dbReference type="Pfam" id="PF02558">
    <property type="entry name" value="ApbA"/>
    <property type="match status" value="1"/>
</dbReference>
<dbReference type="Pfam" id="PF08546">
    <property type="entry name" value="ApbA_C"/>
    <property type="match status" value="1"/>
</dbReference>
<name>A0A4S3PMY7_9BACI</name>
<sequence>MRILVVGAGAIGGYFGGRLHEKGENVTFLVREKRQKQLQDHGLQIESIHGNVTLQPKTIQSGEEAGPFDVIILSTKQYHLEGALHSIEPYVGEDTMILPLLNGYSHVDVLKSTFNSENVIGGLCFIESTLDAEGKIVQTSPNHRALFGEFSGKRTERILKLAEAMSGTKTNIELSDNIIREMWHKYMFITGFSGVTTLMRSPIGPIREEKNGQKLILNLFKEIGSVMRAIGAPIDDDIEEKHVKTTNQMTFEMKSSMQRDMEKGLDIEADQLQGYLYKIAQEKGIETPLLEVIYSNLKVYEGQRG</sequence>
<dbReference type="Gene3D" id="1.10.1040.10">
    <property type="entry name" value="N-(1-d-carboxylethyl)-l-norvaline Dehydrogenase, domain 2"/>
    <property type="match status" value="1"/>
</dbReference>
<dbReference type="InterPro" id="IPR013332">
    <property type="entry name" value="KPR_N"/>
</dbReference>
<dbReference type="InterPro" id="IPR013752">
    <property type="entry name" value="KPA_reductase"/>
</dbReference>
<comment type="catalytic activity">
    <reaction evidence="4">
        <text>(R)-pantoate + NADP(+) = 2-dehydropantoate + NADPH + H(+)</text>
        <dbReference type="Rhea" id="RHEA:16233"/>
        <dbReference type="ChEBI" id="CHEBI:11561"/>
        <dbReference type="ChEBI" id="CHEBI:15378"/>
        <dbReference type="ChEBI" id="CHEBI:15980"/>
        <dbReference type="ChEBI" id="CHEBI:57783"/>
        <dbReference type="ChEBI" id="CHEBI:58349"/>
        <dbReference type="EC" id="1.1.1.169"/>
    </reaction>
</comment>
<dbReference type="EC" id="1.1.1.169" evidence="4"/>
<dbReference type="Proteomes" id="UP000306477">
    <property type="component" value="Unassembled WGS sequence"/>
</dbReference>
<dbReference type="EMBL" id="SLUB01000037">
    <property type="protein sequence ID" value="THE10917.1"/>
    <property type="molecule type" value="Genomic_DNA"/>
</dbReference>
<evidence type="ECO:0000259" key="6">
    <source>
        <dbReference type="Pfam" id="PF08546"/>
    </source>
</evidence>
<dbReference type="SUPFAM" id="SSF51735">
    <property type="entry name" value="NAD(P)-binding Rossmann-fold domains"/>
    <property type="match status" value="1"/>
</dbReference>
<keyword evidence="3 4" id="KW-0560">Oxidoreductase</keyword>
<dbReference type="UniPathway" id="UPA00028">
    <property type="reaction ID" value="UER00004"/>
</dbReference>
<dbReference type="FunFam" id="1.10.1040.10:FF:000017">
    <property type="entry name" value="2-dehydropantoate 2-reductase"/>
    <property type="match status" value="1"/>
</dbReference>
<accession>A0A4S3PMY7</accession>
<keyword evidence="2 4" id="KW-0521">NADP</keyword>
<dbReference type="InterPro" id="IPR008927">
    <property type="entry name" value="6-PGluconate_DH-like_C_sf"/>
</dbReference>
<organism evidence="7 8">
    <name type="scientific">Bacillus timonensis</name>
    <dbReference type="NCBI Taxonomy" id="1033734"/>
    <lineage>
        <taxon>Bacteria</taxon>
        <taxon>Bacillati</taxon>
        <taxon>Bacillota</taxon>
        <taxon>Bacilli</taxon>
        <taxon>Bacillales</taxon>
        <taxon>Bacillaceae</taxon>
        <taxon>Bacillus</taxon>
    </lineage>
</organism>
<gene>
    <name evidence="7" type="ORF">E1I69_16885</name>
</gene>
<keyword evidence="8" id="KW-1185">Reference proteome</keyword>
<dbReference type="AlphaFoldDB" id="A0A4S3PMY7"/>
<evidence type="ECO:0000259" key="5">
    <source>
        <dbReference type="Pfam" id="PF02558"/>
    </source>
</evidence>
<dbReference type="NCBIfam" id="TIGR00745">
    <property type="entry name" value="apbA_panE"/>
    <property type="match status" value="1"/>
</dbReference>
<dbReference type="Gene3D" id="3.40.50.720">
    <property type="entry name" value="NAD(P)-binding Rossmann-like Domain"/>
    <property type="match status" value="1"/>
</dbReference>
<dbReference type="InterPro" id="IPR036291">
    <property type="entry name" value="NAD(P)-bd_dom_sf"/>
</dbReference>
<dbReference type="RefSeq" id="WP_136380741.1">
    <property type="nucleotide sequence ID" value="NZ_SLUB01000037.1"/>
</dbReference>
<evidence type="ECO:0000256" key="2">
    <source>
        <dbReference type="ARBA" id="ARBA00022857"/>
    </source>
</evidence>
<dbReference type="GO" id="GO:0005737">
    <property type="term" value="C:cytoplasm"/>
    <property type="evidence" value="ECO:0007669"/>
    <property type="project" value="TreeGrafter"/>
</dbReference>
<dbReference type="InterPro" id="IPR013328">
    <property type="entry name" value="6PGD_dom2"/>
</dbReference>
<proteinExistence type="inferred from homology"/>
<feature type="domain" description="Ketopantoate reductase N-terminal" evidence="5">
    <location>
        <begin position="3"/>
        <end position="151"/>
    </location>
</feature>
<feature type="domain" description="Ketopantoate reductase C-terminal" evidence="6">
    <location>
        <begin position="177"/>
        <end position="301"/>
    </location>
</feature>
<comment type="pathway">
    <text evidence="4">Cofactor biosynthesis; (R)-pantothenate biosynthesis; (R)-pantoate from 3-methyl-2-oxobutanoate: step 2/2.</text>
</comment>
<dbReference type="GO" id="GO:0008677">
    <property type="term" value="F:2-dehydropantoate 2-reductase activity"/>
    <property type="evidence" value="ECO:0007669"/>
    <property type="project" value="UniProtKB-EC"/>
</dbReference>
<keyword evidence="4" id="KW-0566">Pantothenate biosynthesis</keyword>
<evidence type="ECO:0000313" key="8">
    <source>
        <dbReference type="Proteomes" id="UP000306477"/>
    </source>
</evidence>
<dbReference type="PANTHER" id="PTHR21708:SF26">
    <property type="entry name" value="2-DEHYDROPANTOATE 2-REDUCTASE"/>
    <property type="match status" value="1"/>
</dbReference>
<evidence type="ECO:0000256" key="3">
    <source>
        <dbReference type="ARBA" id="ARBA00023002"/>
    </source>
</evidence>